<dbReference type="InterPro" id="IPR011991">
    <property type="entry name" value="ArsR-like_HTH"/>
</dbReference>
<reference evidence="1" key="1">
    <citation type="submission" date="2020-06" db="EMBL/GenBank/DDBJ databases">
        <title>Unique genomic features of the anaerobic methanotrophic archaea.</title>
        <authorList>
            <person name="Chadwick G.L."/>
            <person name="Skennerton C.T."/>
            <person name="Laso-Perez R."/>
            <person name="Leu A.O."/>
            <person name="Speth D.R."/>
            <person name="Yu H."/>
            <person name="Morgan-Lang C."/>
            <person name="Hatzenpichler R."/>
            <person name="Goudeau D."/>
            <person name="Malmstrom R."/>
            <person name="Brazelton W.J."/>
            <person name="Woyke T."/>
            <person name="Hallam S.J."/>
            <person name="Tyson G.W."/>
            <person name="Wegener G."/>
            <person name="Boetius A."/>
            <person name="Orphan V."/>
        </authorList>
    </citation>
    <scope>NUCLEOTIDE SEQUENCE</scope>
</reference>
<dbReference type="CDD" id="cd00090">
    <property type="entry name" value="HTH_ARSR"/>
    <property type="match status" value="1"/>
</dbReference>
<sequence>MCNCHPQLQRLGRCISALHCPTRWDIIDFIGEGSKSTKEIYEFLTERGMRLTSSGLYYHLSELNRADIIEVSEYREKGGGAPEKVWKLKTKQIVIDLLDSEVTDHEERD</sequence>
<organism evidence="1">
    <name type="scientific">Candidatus Methanogaster sp. ANME-2c ERB4</name>
    <dbReference type="NCBI Taxonomy" id="2759911"/>
    <lineage>
        <taxon>Archaea</taxon>
        <taxon>Methanobacteriati</taxon>
        <taxon>Methanobacteriota</taxon>
        <taxon>Stenosarchaea group</taxon>
        <taxon>Methanomicrobia</taxon>
        <taxon>Methanosarcinales</taxon>
        <taxon>ANME-2 cluster</taxon>
        <taxon>Candidatus Methanogasteraceae</taxon>
        <taxon>Candidatus Methanogaster</taxon>
    </lineage>
</organism>
<dbReference type="Gene3D" id="1.10.10.10">
    <property type="entry name" value="Winged helix-like DNA-binding domain superfamily/Winged helix DNA-binding domain"/>
    <property type="match status" value="1"/>
</dbReference>
<dbReference type="Pfam" id="PF12840">
    <property type="entry name" value="HTH_20"/>
    <property type="match status" value="1"/>
</dbReference>
<accession>A0A7G9YRT0</accession>
<dbReference type="AlphaFoldDB" id="A0A7G9YRT0"/>
<dbReference type="SUPFAM" id="SSF46785">
    <property type="entry name" value="Winged helix' DNA-binding domain"/>
    <property type="match status" value="1"/>
</dbReference>
<name>A0A7G9YRT0_9EURY</name>
<evidence type="ECO:0000313" key="1">
    <source>
        <dbReference type="EMBL" id="QNO50714.1"/>
    </source>
</evidence>
<gene>
    <name evidence="1" type="ORF">HLBKPKBF_00032</name>
</gene>
<dbReference type="InterPro" id="IPR036388">
    <property type="entry name" value="WH-like_DNA-bd_sf"/>
</dbReference>
<protein>
    <recommendedName>
        <fullName evidence="2">HTH arsR-type domain-containing protein</fullName>
    </recommendedName>
</protein>
<dbReference type="InterPro" id="IPR036390">
    <property type="entry name" value="WH_DNA-bd_sf"/>
</dbReference>
<evidence type="ECO:0008006" key="2">
    <source>
        <dbReference type="Google" id="ProtNLM"/>
    </source>
</evidence>
<proteinExistence type="predicted"/>
<dbReference type="EMBL" id="MT631448">
    <property type="protein sequence ID" value="QNO50714.1"/>
    <property type="molecule type" value="Genomic_DNA"/>
</dbReference>